<keyword evidence="3" id="KW-1185">Reference proteome</keyword>
<proteinExistence type="predicted"/>
<organism evidence="2 3">
    <name type="scientific">Micromonospora citrea</name>
    <dbReference type="NCBI Taxonomy" id="47855"/>
    <lineage>
        <taxon>Bacteria</taxon>
        <taxon>Bacillati</taxon>
        <taxon>Actinomycetota</taxon>
        <taxon>Actinomycetes</taxon>
        <taxon>Micromonosporales</taxon>
        <taxon>Micromonosporaceae</taxon>
        <taxon>Micromonospora</taxon>
    </lineage>
</organism>
<feature type="region of interest" description="Disordered" evidence="1">
    <location>
        <begin position="22"/>
        <end position="96"/>
    </location>
</feature>
<dbReference type="EMBL" id="FMHZ01000001">
    <property type="protein sequence ID" value="SCL43870.1"/>
    <property type="molecule type" value="Genomic_DNA"/>
</dbReference>
<protein>
    <submittedName>
        <fullName evidence="2">Uncharacterized protein</fullName>
    </submittedName>
</protein>
<name>A0A1C6TQ27_9ACTN</name>
<dbReference type="Proteomes" id="UP000199001">
    <property type="component" value="Unassembled WGS sequence"/>
</dbReference>
<accession>A0A1C6TQ27</accession>
<sequence length="424" mass="43399">MHRREVELGAVVVPAQLSALGQGQPAALPGPHRPPESLTPGPRRGDRAGRAVGQLRRAGAARQGTTPGAVVGVDGQHAGDPGQHRGAATPGHPRRRIPSEQVRQQLHRTAATATGCVRLHRGPQPIHPRGQLGHPVVGPGTLGKKHEPLLDSGGLGGLVPLERGAGGGQPRVATQPARRRRIRLTARRACPIGVVDDIHGGAQLGRRAAAFPLRASSPAGHAQCVRTVAVAGQALPVHAGGRARRTRRLDTGGVDRSAAGTRGGDEAGLPGAGRLDQQCRAGQVHRAAITAGGGEHCAADGGADRAVPGCGHPVGGQRAQVRCRHHRGTAADRAGVRPEPSSAAAIAAATREGTGRGQASPRHAEKVSRDKSAPSPEVGAMVSSELVGASDPVLAAKRNRGVGLSCCLQLGVERGRSLKIKVRI</sequence>
<feature type="compositionally biased region" description="Basic and acidic residues" evidence="1">
    <location>
        <begin position="362"/>
        <end position="372"/>
    </location>
</feature>
<feature type="region of interest" description="Disordered" evidence="1">
    <location>
        <begin position="329"/>
        <end position="378"/>
    </location>
</feature>
<gene>
    <name evidence="2" type="ORF">GA0070606_0062</name>
</gene>
<evidence type="ECO:0000256" key="1">
    <source>
        <dbReference type="SAM" id="MobiDB-lite"/>
    </source>
</evidence>
<evidence type="ECO:0000313" key="3">
    <source>
        <dbReference type="Proteomes" id="UP000199001"/>
    </source>
</evidence>
<reference evidence="3" key="1">
    <citation type="submission" date="2016-06" db="EMBL/GenBank/DDBJ databases">
        <authorList>
            <person name="Varghese N."/>
            <person name="Submissions Spin"/>
        </authorList>
    </citation>
    <scope>NUCLEOTIDE SEQUENCE [LARGE SCALE GENOMIC DNA]</scope>
    <source>
        <strain evidence="3">DSM 43903</strain>
    </source>
</reference>
<dbReference type="AlphaFoldDB" id="A0A1C6TQ27"/>
<evidence type="ECO:0000313" key="2">
    <source>
        <dbReference type="EMBL" id="SCL43870.1"/>
    </source>
</evidence>
<feature type="region of interest" description="Disordered" evidence="1">
    <location>
        <begin position="252"/>
        <end position="271"/>
    </location>
</feature>